<feature type="transmembrane region" description="Helical" evidence="2">
    <location>
        <begin position="85"/>
        <end position="104"/>
    </location>
</feature>
<proteinExistence type="predicted"/>
<evidence type="ECO:0000313" key="4">
    <source>
        <dbReference type="Proteomes" id="UP000002204"/>
    </source>
</evidence>
<feature type="transmembrane region" description="Helical" evidence="2">
    <location>
        <begin position="116"/>
        <end position="136"/>
    </location>
</feature>
<sequence length="222" mass="22928">MTSTSAEREDEASFNRMLMWCSAIAFSLVTAGVLVGISSGAGIHVGQILGGWCAGFGIALLVLSVGLLGAKAVLVVFDQSDGTKLLFASGVAVLVVGFVLLQVGLGQHPTLSDWLIGGPLGFFTWIPPLILLSWAASCRRPHAVFLLPASIRHHRQTDDGRFDPPLHRFDDYDDEPYPGKPRKGRAGNAGSSGFFGFTGDGGGTSSTDCSSSGGGGDGGGCG</sequence>
<reference evidence="3 4" key="2">
    <citation type="journal article" date="2006" name="Environ. Microbiol.">
        <title>Sequence analysis of three plasmids harboured in Rhodococcus erythropolis strain PR4.</title>
        <authorList>
            <person name="Sekine M."/>
            <person name="Tanikawa S."/>
            <person name="Omata S."/>
            <person name="Saito M."/>
            <person name="Fujisawa T."/>
            <person name="Tsukatani N."/>
            <person name="Tajima T."/>
            <person name="Sekigawa T."/>
            <person name="Kosugi H."/>
            <person name="Matsuo Y."/>
            <person name="Nishiko R."/>
            <person name="Imamura K."/>
            <person name="Ito M."/>
            <person name="Narita H."/>
            <person name="Tago S."/>
            <person name="Fujita N."/>
            <person name="Harayama S."/>
        </authorList>
    </citation>
    <scope>NUCLEOTIDE SEQUENCE [LARGE SCALE GENOMIC DNA]</scope>
    <source>
        <strain evidence="4">PR4 / NBRC 100887</strain>
        <plasmid evidence="3 4">pREC1</plasmid>
    </source>
</reference>
<dbReference type="AlphaFoldDB" id="Q3L8Y5"/>
<keyword evidence="3" id="KW-0614">Plasmid</keyword>
<dbReference type="KEGG" id="rer:RER_pREC1-00870"/>
<evidence type="ECO:0000256" key="1">
    <source>
        <dbReference type="SAM" id="MobiDB-lite"/>
    </source>
</evidence>
<feature type="compositionally biased region" description="Gly residues" evidence="1">
    <location>
        <begin position="212"/>
        <end position="222"/>
    </location>
</feature>
<geneLocation type="plasmid" evidence="3 4">
    <name>pREC1</name>
</geneLocation>
<reference evidence="4" key="1">
    <citation type="submission" date="2005-03" db="EMBL/GenBank/DDBJ databases">
        <title>Comparison of the complete genome sequences of Rhodococcus erythropolis PR4 and Rhodococcus opacus B4.</title>
        <authorList>
            <person name="Takarada H."/>
            <person name="Sekine M."/>
            <person name="Hosoyama A."/>
            <person name="Yamada R."/>
            <person name="Fujisawa T."/>
            <person name="Omata S."/>
            <person name="Shimizu A."/>
            <person name="Tsukatani N."/>
            <person name="Tanikawa S."/>
            <person name="Fujita N."/>
            <person name="Harayama S."/>
        </authorList>
    </citation>
    <scope>NUCLEOTIDE SEQUENCE [LARGE SCALE GENOMIC DNA]</scope>
    <source>
        <strain evidence="4">PR4 / NBRC 100887</strain>
        <plasmid evidence="4">pREC1</plasmid>
    </source>
</reference>
<organism evidence="3 4">
    <name type="scientific">Rhodococcus erythropolis (strain PR4 / NBRC 100887)</name>
    <dbReference type="NCBI Taxonomy" id="234621"/>
    <lineage>
        <taxon>Bacteria</taxon>
        <taxon>Bacillati</taxon>
        <taxon>Actinomycetota</taxon>
        <taxon>Actinomycetes</taxon>
        <taxon>Mycobacteriales</taxon>
        <taxon>Nocardiaceae</taxon>
        <taxon>Rhodococcus</taxon>
        <taxon>Rhodococcus erythropolis group</taxon>
    </lineage>
</organism>
<keyword evidence="2" id="KW-0812">Transmembrane</keyword>
<dbReference type="RefSeq" id="WP_011331232.1">
    <property type="nucleotide sequence ID" value="NC_007486.1"/>
</dbReference>
<dbReference type="HOGENOM" id="CLU_1244524_0_0_11"/>
<evidence type="ECO:0000256" key="2">
    <source>
        <dbReference type="SAM" id="Phobius"/>
    </source>
</evidence>
<dbReference type="EMBL" id="AP008932">
    <property type="protein sequence ID" value="BAE46328.1"/>
    <property type="molecule type" value="Genomic_DNA"/>
</dbReference>
<keyword evidence="2" id="KW-0472">Membrane</keyword>
<feature type="region of interest" description="Disordered" evidence="1">
    <location>
        <begin position="158"/>
        <end position="222"/>
    </location>
</feature>
<feature type="transmembrane region" description="Helical" evidence="2">
    <location>
        <begin position="49"/>
        <end position="73"/>
    </location>
</feature>
<gene>
    <name evidence="3" type="ordered locus">RER_pREC1-00870</name>
</gene>
<accession>Q3L8Y5</accession>
<name>Q3L8Y5_RHOE4</name>
<feature type="compositionally biased region" description="Basic and acidic residues" evidence="1">
    <location>
        <begin position="158"/>
        <end position="170"/>
    </location>
</feature>
<keyword evidence="2" id="KW-1133">Transmembrane helix</keyword>
<feature type="transmembrane region" description="Helical" evidence="2">
    <location>
        <begin position="17"/>
        <end position="37"/>
    </location>
</feature>
<dbReference type="Proteomes" id="UP000002204">
    <property type="component" value="Plasmid pREC1"/>
</dbReference>
<protein>
    <submittedName>
        <fullName evidence="3">Hypothetical membrane protein</fullName>
    </submittedName>
</protein>
<evidence type="ECO:0000313" key="3">
    <source>
        <dbReference type="EMBL" id="BAE46328.1"/>
    </source>
</evidence>